<keyword evidence="2 4" id="KW-0378">Hydrolase</keyword>
<gene>
    <name evidence="6" type="ORF">SCUCBS95973_007313</name>
</gene>
<dbReference type="SUPFAM" id="SSF75005">
    <property type="entry name" value="Arabinanase/levansucrase/invertase"/>
    <property type="match status" value="1"/>
</dbReference>
<proteinExistence type="inferred from homology"/>
<dbReference type="InterPro" id="IPR013320">
    <property type="entry name" value="ConA-like_dom_sf"/>
</dbReference>
<dbReference type="Proteomes" id="UP001642405">
    <property type="component" value="Unassembled WGS sequence"/>
</dbReference>
<keyword evidence="7" id="KW-1185">Reference proteome</keyword>
<organism evidence="6 7">
    <name type="scientific">Sporothrix curviconia</name>
    <dbReference type="NCBI Taxonomy" id="1260050"/>
    <lineage>
        <taxon>Eukaryota</taxon>
        <taxon>Fungi</taxon>
        <taxon>Dikarya</taxon>
        <taxon>Ascomycota</taxon>
        <taxon>Pezizomycotina</taxon>
        <taxon>Sordariomycetes</taxon>
        <taxon>Sordariomycetidae</taxon>
        <taxon>Ophiostomatales</taxon>
        <taxon>Ophiostomataceae</taxon>
        <taxon>Sporothrix</taxon>
    </lineage>
</organism>
<dbReference type="PANTHER" id="PTHR42812:SF16">
    <property type="entry name" value="HYDROLASE, PUTATIVE (AFU_ORTHOLOGUE AFUA_7G06110)-RELATED"/>
    <property type="match status" value="1"/>
</dbReference>
<dbReference type="Pfam" id="PF04616">
    <property type="entry name" value="Glyco_hydro_43"/>
    <property type="match status" value="1"/>
</dbReference>
<dbReference type="CDD" id="cd18617">
    <property type="entry name" value="GH43_XynB-like"/>
    <property type="match status" value="1"/>
</dbReference>
<evidence type="ECO:0000313" key="7">
    <source>
        <dbReference type="Proteomes" id="UP001642405"/>
    </source>
</evidence>
<dbReference type="Gene3D" id="2.60.120.200">
    <property type="match status" value="1"/>
</dbReference>
<dbReference type="InterPro" id="IPR006710">
    <property type="entry name" value="Glyco_hydro_43"/>
</dbReference>
<reference evidence="6 7" key="1">
    <citation type="submission" date="2024-01" db="EMBL/GenBank/DDBJ databases">
        <authorList>
            <person name="Allen C."/>
            <person name="Tagirdzhanova G."/>
        </authorList>
    </citation>
    <scope>NUCLEOTIDE SEQUENCE [LARGE SCALE GENOMIC DNA]</scope>
</reference>
<evidence type="ECO:0000256" key="2">
    <source>
        <dbReference type="ARBA" id="ARBA00022801"/>
    </source>
</evidence>
<dbReference type="SUPFAM" id="SSF49899">
    <property type="entry name" value="Concanavalin A-like lectins/glucanases"/>
    <property type="match status" value="1"/>
</dbReference>
<dbReference type="InterPro" id="IPR023296">
    <property type="entry name" value="Glyco_hydro_beta-prop_sf"/>
</dbReference>
<keyword evidence="3 4" id="KW-0326">Glycosidase</keyword>
<accession>A0ABP0CCD7</accession>
<evidence type="ECO:0000256" key="4">
    <source>
        <dbReference type="RuleBase" id="RU361187"/>
    </source>
</evidence>
<dbReference type="Gene3D" id="2.115.10.20">
    <property type="entry name" value="Glycosyl hydrolase domain, family 43"/>
    <property type="match status" value="1"/>
</dbReference>
<dbReference type="InterPro" id="IPR051795">
    <property type="entry name" value="Glycosyl_Hydrlase_43"/>
</dbReference>
<dbReference type="PANTHER" id="PTHR42812">
    <property type="entry name" value="BETA-XYLOSIDASE"/>
    <property type="match status" value="1"/>
</dbReference>
<evidence type="ECO:0000259" key="5">
    <source>
        <dbReference type="Pfam" id="PF17851"/>
    </source>
</evidence>
<feature type="domain" description="Beta-xylosidase C-terminal Concanavalin A-like" evidence="5">
    <location>
        <begin position="331"/>
        <end position="525"/>
    </location>
</feature>
<evidence type="ECO:0000256" key="1">
    <source>
        <dbReference type="ARBA" id="ARBA00009865"/>
    </source>
</evidence>
<sequence>MPNPILTGFHPDPSIVRVGDDFFLATSTFEYTPGVPIYHSRDLRTWKLIGHVLTRPSQLTVADGVEPGGGVWAPTLRYNEGVFYLATSSFSRFCPQQGVRLFPRGFCVTTTNIWDETAWSDPVYFDVAGFDQDLFWDDDGRVYLCTTHPKADRAADAPASRLDFAIHLCEVDLATGRSLSPAVMLRDSNIGSCIAEGSHLYRRGRYYYLLVAEGGTGASHSECVYRSTEGVRGPWEPAPGNPVLKSQAADDAVQNTGHVDLVEDAQGQWWAVLLGVRPLPGVDGGAVRTSVFGRETFLVPVTWVDDWPVINHNEKVVLGRDAAPSASQDWQDDFTTSTLSAGWYRKNYSILANPPRLRLHGGPYSLSSPGSPNLFLRKQQHRRGRWTARLSFQPTHVHEEAGTVVYWNYTTYSSIGVGFSKTTGARVVRFRSPAGETTEHPLAGDGADLVIECTDDGYRLGFSELDDSSDAGKQQQPHWLGTVDSAALTCEPPVGLAFSGMLLGIYAFAEHHGLSSPADFSSVSFRV</sequence>
<evidence type="ECO:0000256" key="3">
    <source>
        <dbReference type="ARBA" id="ARBA00023295"/>
    </source>
</evidence>
<comment type="similarity">
    <text evidence="1 4">Belongs to the glycosyl hydrolase 43 family.</text>
</comment>
<dbReference type="EMBL" id="CAWUHB010000050">
    <property type="protein sequence ID" value="CAK7229692.1"/>
    <property type="molecule type" value="Genomic_DNA"/>
</dbReference>
<name>A0ABP0CCD7_9PEZI</name>
<evidence type="ECO:0000313" key="6">
    <source>
        <dbReference type="EMBL" id="CAK7229692.1"/>
    </source>
</evidence>
<protein>
    <recommendedName>
        <fullName evidence="5">Beta-xylosidase C-terminal Concanavalin A-like domain-containing protein</fullName>
    </recommendedName>
</protein>
<dbReference type="InterPro" id="IPR041542">
    <property type="entry name" value="GH43_C2"/>
</dbReference>
<dbReference type="Pfam" id="PF17851">
    <property type="entry name" value="GH43_C2"/>
    <property type="match status" value="1"/>
</dbReference>
<comment type="caution">
    <text evidence="6">The sequence shown here is derived from an EMBL/GenBank/DDBJ whole genome shotgun (WGS) entry which is preliminary data.</text>
</comment>